<evidence type="ECO:0008006" key="6">
    <source>
        <dbReference type="Google" id="ProtNLM"/>
    </source>
</evidence>
<dbReference type="EMBL" id="JAIWYP010000010">
    <property type="protein sequence ID" value="KAH3752911.1"/>
    <property type="molecule type" value="Genomic_DNA"/>
</dbReference>
<dbReference type="Gene3D" id="3.30.420.40">
    <property type="match status" value="4"/>
</dbReference>
<dbReference type="Gene3D" id="3.90.640.10">
    <property type="entry name" value="Actin, Chain A, domain 4"/>
    <property type="match status" value="1"/>
</dbReference>
<dbReference type="PANTHER" id="PTHR14187:SF5">
    <property type="entry name" value="HEAT SHOCK 70 KDA PROTEIN 12A"/>
    <property type="match status" value="1"/>
</dbReference>
<dbReference type="CDD" id="cd10229">
    <property type="entry name" value="ASKHA_NBD_HSP70_HSPA12"/>
    <property type="match status" value="1"/>
</dbReference>
<sequence>MRAKNEHEQWYFYRRFKKLLWIKSLHKYTMLKDETGKSLPALSVISLSIRYLKSDLLHCSRNAFDDDIHWVITVPAAWHYSAKQFMRLAALQAGILEESLTIATEPEAAWNYCTYSLAKRSGELGFSKPEKRFMILDAGGSRMQMTVYEVLNRSKIRETAKEVNENCGAITVDSAFIDFLKDLFGKPSLDRLKEEFPEYYNYILDNWEIKKRSVEQRTCNIRIPLLKIAKEDTGQELKDIIPSSRYKGLVSIKNNLLRIAASIVREFHQKTIDAILKDLSRLLQQNTYKGLETILLVGGYNESSLLREAIEEKFPILKIVAPEHPGIAVLTGAVILGHCPVDIAVIKRGFLLTAAIDFGTTYSGWAYSFVHEFETDPTHAKCPVRTGNNLVSQKAPTSVLIKPDGQYIDTFGFEAETRYSELSETGNHKNWYFFQRFKMILYNKPIHKDTMLEDETGKRLPALKVFALSIRFMMDCLLDTCQQRVTELDPDEIHWVLTVPAIWNDQAKHFMRLAAQEAEMSPEQLTLAFEPEAASIFCRHLKVQTHSDCSISSFQSGKKYLVLDVGGGTIDITVHEVCFGGGLKELYKATGGAWGGTMVDQAFLDFIADLIGKDVLNSFKDTYMEDYIGLMRDFELKKRKLDSRSDGHVTIGIPSIISVIVKEMKGTDLQQLIKTNPHAKQISLSLDKIRIGVNTFRSFFKKSIDSIVHHLSQMLRNPELCGVETILMVGGYSESPLLQETIRMEFPRMKVIIPTDAGLSVLKGAVIFGHSPTFIKERISKYTYGTNASGRFDDSKHPLEKRTLIGGVYRCVDIFVVLV</sequence>
<keyword evidence="3" id="KW-0067">ATP-binding</keyword>
<evidence type="ECO:0000256" key="3">
    <source>
        <dbReference type="ARBA" id="ARBA00022840"/>
    </source>
</evidence>
<dbReference type="Proteomes" id="UP000828390">
    <property type="component" value="Unassembled WGS sequence"/>
</dbReference>
<gene>
    <name evidence="4" type="ORF">DPMN_187537</name>
</gene>
<dbReference type="AlphaFoldDB" id="A0A9D4DQE3"/>
<dbReference type="InterPro" id="IPR043129">
    <property type="entry name" value="ATPase_NBD"/>
</dbReference>
<accession>A0A9D4DQE3</accession>
<evidence type="ECO:0000313" key="4">
    <source>
        <dbReference type="EMBL" id="KAH3752911.1"/>
    </source>
</evidence>
<evidence type="ECO:0000256" key="1">
    <source>
        <dbReference type="ARBA" id="ARBA00007381"/>
    </source>
</evidence>
<evidence type="ECO:0000256" key="2">
    <source>
        <dbReference type="ARBA" id="ARBA00022741"/>
    </source>
</evidence>
<comment type="caution">
    <text evidence="4">The sequence shown here is derived from an EMBL/GenBank/DDBJ whole genome shotgun (WGS) entry which is preliminary data.</text>
</comment>
<reference evidence="4" key="1">
    <citation type="journal article" date="2019" name="bioRxiv">
        <title>The Genome of the Zebra Mussel, Dreissena polymorpha: A Resource for Invasive Species Research.</title>
        <authorList>
            <person name="McCartney M.A."/>
            <person name="Auch B."/>
            <person name="Kono T."/>
            <person name="Mallez S."/>
            <person name="Zhang Y."/>
            <person name="Obille A."/>
            <person name="Becker A."/>
            <person name="Abrahante J.E."/>
            <person name="Garbe J."/>
            <person name="Badalamenti J.P."/>
            <person name="Herman A."/>
            <person name="Mangelson H."/>
            <person name="Liachko I."/>
            <person name="Sullivan S."/>
            <person name="Sone E.D."/>
            <person name="Koren S."/>
            <person name="Silverstein K.A.T."/>
            <person name="Beckman K.B."/>
            <person name="Gohl D.M."/>
        </authorList>
    </citation>
    <scope>NUCLEOTIDE SEQUENCE</scope>
    <source>
        <strain evidence="4">Duluth1</strain>
        <tissue evidence="4">Whole animal</tissue>
    </source>
</reference>
<comment type="similarity">
    <text evidence="1">Belongs to the heat shock protein 70 family.</text>
</comment>
<dbReference type="PANTHER" id="PTHR14187">
    <property type="entry name" value="ALPHA KINASE/ELONGATION FACTOR 2 KINASE"/>
    <property type="match status" value="1"/>
</dbReference>
<organism evidence="4 5">
    <name type="scientific">Dreissena polymorpha</name>
    <name type="common">Zebra mussel</name>
    <name type="synonym">Mytilus polymorpha</name>
    <dbReference type="NCBI Taxonomy" id="45954"/>
    <lineage>
        <taxon>Eukaryota</taxon>
        <taxon>Metazoa</taxon>
        <taxon>Spiralia</taxon>
        <taxon>Lophotrochozoa</taxon>
        <taxon>Mollusca</taxon>
        <taxon>Bivalvia</taxon>
        <taxon>Autobranchia</taxon>
        <taxon>Heteroconchia</taxon>
        <taxon>Euheterodonta</taxon>
        <taxon>Imparidentia</taxon>
        <taxon>Neoheterodontei</taxon>
        <taxon>Myida</taxon>
        <taxon>Dreissenoidea</taxon>
        <taxon>Dreissenidae</taxon>
        <taxon>Dreissena</taxon>
    </lineage>
</organism>
<dbReference type="InterPro" id="IPR013126">
    <property type="entry name" value="Hsp_70_fam"/>
</dbReference>
<keyword evidence="5" id="KW-1185">Reference proteome</keyword>
<proteinExistence type="inferred from homology"/>
<dbReference type="GO" id="GO:0005524">
    <property type="term" value="F:ATP binding"/>
    <property type="evidence" value="ECO:0007669"/>
    <property type="project" value="UniProtKB-KW"/>
</dbReference>
<keyword evidence="2" id="KW-0547">Nucleotide-binding</keyword>
<name>A0A9D4DQE3_DREPO</name>
<dbReference type="GO" id="GO:0140662">
    <property type="term" value="F:ATP-dependent protein folding chaperone"/>
    <property type="evidence" value="ECO:0007669"/>
    <property type="project" value="InterPro"/>
</dbReference>
<dbReference type="Pfam" id="PF00012">
    <property type="entry name" value="HSP70"/>
    <property type="match status" value="2"/>
</dbReference>
<evidence type="ECO:0000313" key="5">
    <source>
        <dbReference type="Proteomes" id="UP000828390"/>
    </source>
</evidence>
<reference evidence="4" key="2">
    <citation type="submission" date="2020-11" db="EMBL/GenBank/DDBJ databases">
        <authorList>
            <person name="McCartney M.A."/>
            <person name="Auch B."/>
            <person name="Kono T."/>
            <person name="Mallez S."/>
            <person name="Becker A."/>
            <person name="Gohl D.M."/>
            <person name="Silverstein K.A.T."/>
            <person name="Koren S."/>
            <person name="Bechman K.B."/>
            <person name="Herman A."/>
            <person name="Abrahante J.E."/>
            <person name="Garbe J."/>
        </authorList>
    </citation>
    <scope>NUCLEOTIDE SEQUENCE</scope>
    <source>
        <strain evidence="4">Duluth1</strain>
        <tissue evidence="4">Whole animal</tissue>
    </source>
</reference>
<dbReference type="SUPFAM" id="SSF53067">
    <property type="entry name" value="Actin-like ATPase domain"/>
    <property type="match status" value="4"/>
</dbReference>
<protein>
    <recommendedName>
        <fullName evidence="6">Heat shock 70 kDa protein 12A</fullName>
    </recommendedName>
</protein>